<evidence type="ECO:0000256" key="1">
    <source>
        <dbReference type="ARBA" id="ARBA00023054"/>
    </source>
</evidence>
<feature type="coiled-coil region" evidence="3">
    <location>
        <begin position="403"/>
        <end position="515"/>
    </location>
</feature>
<protein>
    <submittedName>
        <fullName evidence="5">DNA sulfur modification protein DndD</fullName>
    </submittedName>
</protein>
<accession>A0A8A2VL32</accession>
<proteinExistence type="inferred from homology"/>
<name>A0A8A2VL32_9EURY</name>
<dbReference type="GO" id="GO:0016887">
    <property type="term" value="F:ATP hydrolysis activity"/>
    <property type="evidence" value="ECO:0007669"/>
    <property type="project" value="InterPro"/>
</dbReference>
<evidence type="ECO:0000313" key="5">
    <source>
        <dbReference type="EMBL" id="QSX01105.1"/>
    </source>
</evidence>
<keyword evidence="6" id="KW-1185">Reference proteome</keyword>
<dbReference type="AlphaFoldDB" id="A0A8A2VL32"/>
<feature type="coiled-coil region" evidence="3">
    <location>
        <begin position="206"/>
        <end position="293"/>
    </location>
</feature>
<comment type="similarity">
    <text evidence="2">Belongs to the Sph1/Sph2 family.</text>
</comment>
<dbReference type="InterPro" id="IPR027417">
    <property type="entry name" value="P-loop_NTPase"/>
</dbReference>
<evidence type="ECO:0000313" key="6">
    <source>
        <dbReference type="Proteomes" id="UP000663203"/>
    </source>
</evidence>
<dbReference type="Proteomes" id="UP000663203">
    <property type="component" value="Chromosome"/>
</dbReference>
<dbReference type="Gene3D" id="3.40.50.300">
    <property type="entry name" value="P-loop containing nucleotide triphosphate hydrolases"/>
    <property type="match status" value="2"/>
</dbReference>
<dbReference type="InterPro" id="IPR038729">
    <property type="entry name" value="Rad50/SbcC_AAA"/>
</dbReference>
<gene>
    <name evidence="5" type="primary">dndD</name>
    <name evidence="5" type="ORF">J0X25_09180</name>
</gene>
<dbReference type="NCBIfam" id="TIGR03185">
    <property type="entry name" value="DNA_S_dndD"/>
    <property type="match status" value="1"/>
</dbReference>
<reference evidence="5 6" key="1">
    <citation type="submission" date="2021-03" db="EMBL/GenBank/DDBJ databases">
        <title>Haloterrigena longa sp. nov. and Haloterrigena limicola sp. nov., extremely halophilic archaea isolated from a salt lake.</title>
        <authorList>
            <person name="Henglin C."/>
        </authorList>
    </citation>
    <scope>NUCLEOTIDE SEQUENCE [LARGE SCALE GENOMIC DNA]</scope>
    <source>
        <strain evidence="5 6">KZCA68</strain>
    </source>
</reference>
<evidence type="ECO:0000256" key="3">
    <source>
        <dbReference type="SAM" id="Coils"/>
    </source>
</evidence>
<evidence type="ECO:0000256" key="2">
    <source>
        <dbReference type="ARBA" id="ARBA00049666"/>
    </source>
</evidence>
<organism evidence="5 6">
    <name type="scientific">Haloterrigena alkaliphila</name>
    <dbReference type="NCBI Taxonomy" id="2816475"/>
    <lineage>
        <taxon>Archaea</taxon>
        <taxon>Methanobacteriati</taxon>
        <taxon>Methanobacteriota</taxon>
        <taxon>Stenosarchaea group</taxon>
        <taxon>Halobacteria</taxon>
        <taxon>Halobacteriales</taxon>
        <taxon>Natrialbaceae</taxon>
        <taxon>Haloterrigena</taxon>
    </lineage>
</organism>
<feature type="domain" description="Rad50/SbcC-type AAA" evidence="4">
    <location>
        <begin position="6"/>
        <end position="255"/>
    </location>
</feature>
<dbReference type="PANTHER" id="PTHR32114:SF2">
    <property type="entry name" value="ABC TRANSPORTER ABCH.3"/>
    <property type="match status" value="1"/>
</dbReference>
<dbReference type="RefSeq" id="WP_207290819.1">
    <property type="nucleotide sequence ID" value="NZ_CP071462.1"/>
</dbReference>
<evidence type="ECO:0000259" key="4">
    <source>
        <dbReference type="Pfam" id="PF13476"/>
    </source>
</evidence>
<dbReference type="EMBL" id="CP071462">
    <property type="protein sequence ID" value="QSX01105.1"/>
    <property type="molecule type" value="Genomic_DNA"/>
</dbReference>
<dbReference type="GeneID" id="63187475"/>
<dbReference type="Pfam" id="PF13476">
    <property type="entry name" value="AAA_23"/>
    <property type="match status" value="1"/>
</dbReference>
<sequence length="690" mass="79586">MKLTRVLISNYGPYGGENPFNLQTTDDQPIVLFGGKNGAGKTSFFTAVQLCLHGQSAFGSRTSRSEYEKHLQDYLHESNGHQATEAEITVEFEYGNFGSTDHYTVTRKWRDRGKSIVEDLTIKRNGSQLSDLEEDQWEDFLKELIPPGMSELFFFDGEKIQQLATAIENGDDFQDSLYSLLGLDLVDRLDTDLQIYQTNKLDESGHEEIVEKIEELDQDIEEYRNEQTEVEEHLAEKTARLEEIEAEIEQKETELSQEGGGFAKKRDKHKERRAELNATIESLEEDIRDHVRGSYPFALAPDLCNQVVDRLEMESEATAEIAAQNRVVTELDELADEDEVWDGLDVSVDKSKDIVQTLQSELFDRLADDLPDEIRLAREFSERQRQEMYTVADRALSEVPDELRSITDELERATRERQDIEDKLSRTPEQSVLSPLIKEINDLTEERGELTTEIEQLENRLEELENYIGRLEQERENKIERYEDLDDVSDRADLAQDVRSAVQDYQDKLAQQKLKRLESVLTDHYLALSNKSQFYDQVEIDPDETTIQIKTVGGESKNQSQLSAGERQIFATAMLWALADISDRPLPFMIDTPLGRLDQEHRENLVRNFFPDASHQVLLFSTDTEITQEFYEILEEDIAAEYHLTYDEEMGQTHVEPGYFWSDGPDDVLRNDDIEIDTDHQIQLEGFNNE</sequence>
<dbReference type="KEGG" id="hakz:J0X25_09180"/>
<dbReference type="GO" id="GO:0006302">
    <property type="term" value="P:double-strand break repair"/>
    <property type="evidence" value="ECO:0007669"/>
    <property type="project" value="InterPro"/>
</dbReference>
<dbReference type="InterPro" id="IPR017599">
    <property type="entry name" value="DNA_S_DndD"/>
</dbReference>
<keyword evidence="1 3" id="KW-0175">Coiled coil</keyword>
<dbReference type="REBASE" id="486767">
    <property type="entry name" value="M.Hsp68DndDP"/>
</dbReference>
<dbReference type="SUPFAM" id="SSF52540">
    <property type="entry name" value="P-loop containing nucleoside triphosphate hydrolases"/>
    <property type="match status" value="1"/>
</dbReference>
<dbReference type="PANTHER" id="PTHR32114">
    <property type="entry name" value="ABC TRANSPORTER ABCH.3"/>
    <property type="match status" value="1"/>
</dbReference>